<dbReference type="EMBL" id="AFWV01000006">
    <property type="protein sequence ID" value="EGV18684.1"/>
    <property type="molecule type" value="Genomic_DNA"/>
</dbReference>
<evidence type="ECO:0008006" key="7">
    <source>
        <dbReference type="Google" id="ProtNLM"/>
    </source>
</evidence>
<evidence type="ECO:0000256" key="2">
    <source>
        <dbReference type="ARBA" id="ARBA00022448"/>
    </source>
</evidence>
<dbReference type="eggNOG" id="COG3900">
    <property type="taxonomic scope" value="Bacteria"/>
</dbReference>
<dbReference type="AlphaFoldDB" id="F9UB66"/>
<dbReference type="Proteomes" id="UP000005459">
    <property type="component" value="Unassembled WGS sequence"/>
</dbReference>
<proteinExistence type="predicted"/>
<name>F9UB66_9GAMM</name>
<dbReference type="Pfam" id="PF09865">
    <property type="entry name" value="DUF2092"/>
    <property type="match status" value="1"/>
</dbReference>
<dbReference type="SUPFAM" id="SSF89392">
    <property type="entry name" value="Prokaryotic lipoproteins and lipoprotein localization factors"/>
    <property type="match status" value="1"/>
</dbReference>
<dbReference type="RefSeq" id="WP_007192977.1">
    <property type="nucleotide sequence ID" value="NZ_AFWV01000006.1"/>
</dbReference>
<comment type="subunit">
    <text evidence="1">Monomer.</text>
</comment>
<dbReference type="PIRSF" id="PIRSF012443">
    <property type="entry name" value="UCP012443"/>
    <property type="match status" value="1"/>
</dbReference>
<sequence>MALSMIVSLGISMGASADEADAKRLLKAMSDYLAAQQALSFEYDAILEVITEDQQKLALASSGTLILNRPDKILATRSSGFADVEMLFDGKTLTLLGKNLNIYAQQDVPGTIENLVDELRQHNRPLPAADLLLMDPYETLMLDVVDVKDLGSGVIGGAECDHLAFRAKEVDWQIWIAQGERPYPCRFSITSKSMKGEPQYSIQIRDWKADAEVTTTDFTFKNPTDAKKVDLKNLEGTEELPQHFKIGEAQ</sequence>
<dbReference type="InterPro" id="IPR029046">
    <property type="entry name" value="LolA/LolB/LppX"/>
</dbReference>
<evidence type="ECO:0000313" key="5">
    <source>
        <dbReference type="EMBL" id="EGV18684.1"/>
    </source>
</evidence>
<protein>
    <recommendedName>
        <fullName evidence="7">Periplasmic protein</fullName>
    </recommendedName>
</protein>
<accession>F9UB66</accession>
<evidence type="ECO:0000313" key="6">
    <source>
        <dbReference type="Proteomes" id="UP000005459"/>
    </source>
</evidence>
<evidence type="ECO:0000256" key="1">
    <source>
        <dbReference type="ARBA" id="ARBA00011245"/>
    </source>
</evidence>
<dbReference type="Gene3D" id="2.50.20.10">
    <property type="entry name" value="Lipoprotein localisation LolA/LolB/LppX"/>
    <property type="match status" value="1"/>
</dbReference>
<evidence type="ECO:0000256" key="4">
    <source>
        <dbReference type="ARBA" id="ARBA00022927"/>
    </source>
</evidence>
<dbReference type="PATRIC" id="fig|768671.3.peg.2231"/>
<dbReference type="InterPro" id="IPR019207">
    <property type="entry name" value="DUF2092"/>
</dbReference>
<gene>
    <name evidence="5" type="ORF">ThimaDRAFT_2102</name>
</gene>
<keyword evidence="3" id="KW-0732">Signal</keyword>
<keyword evidence="6" id="KW-1185">Reference proteome</keyword>
<keyword evidence="4" id="KW-0653">Protein transport</keyword>
<keyword evidence="2" id="KW-0813">Transport</keyword>
<organism evidence="5 6">
    <name type="scientific">Thiocapsa marina 5811</name>
    <dbReference type="NCBI Taxonomy" id="768671"/>
    <lineage>
        <taxon>Bacteria</taxon>
        <taxon>Pseudomonadati</taxon>
        <taxon>Pseudomonadota</taxon>
        <taxon>Gammaproteobacteria</taxon>
        <taxon>Chromatiales</taxon>
        <taxon>Chromatiaceae</taxon>
        <taxon>Thiocapsa</taxon>
    </lineage>
</organism>
<evidence type="ECO:0000256" key="3">
    <source>
        <dbReference type="ARBA" id="ARBA00022729"/>
    </source>
</evidence>
<dbReference type="STRING" id="768671.ThimaDRAFT_2102"/>
<dbReference type="GO" id="GO:0015031">
    <property type="term" value="P:protein transport"/>
    <property type="evidence" value="ECO:0007669"/>
    <property type="project" value="UniProtKB-KW"/>
</dbReference>
<reference evidence="5 6" key="1">
    <citation type="submission" date="2011-06" db="EMBL/GenBank/DDBJ databases">
        <title>The draft genome of Thiocapsa marina 5811.</title>
        <authorList>
            <consortium name="US DOE Joint Genome Institute (JGI-PGF)"/>
            <person name="Lucas S."/>
            <person name="Han J."/>
            <person name="Cheng J.-F."/>
            <person name="Goodwin L."/>
            <person name="Pitluck S."/>
            <person name="Peters L."/>
            <person name="Land M.L."/>
            <person name="Hauser L."/>
            <person name="Vogl K."/>
            <person name="Liu Z."/>
            <person name="Imhoff J."/>
            <person name="Thiel V."/>
            <person name="Frigaard N.-U."/>
            <person name="Bryant D."/>
            <person name="Woyke T.J."/>
        </authorList>
    </citation>
    <scope>NUCLEOTIDE SEQUENCE [LARGE SCALE GENOMIC DNA]</scope>
    <source>
        <strain evidence="5 6">5811</strain>
    </source>
</reference>